<dbReference type="SFLD" id="SFLDS00003">
    <property type="entry name" value="Haloacid_Dehalogenase"/>
    <property type="match status" value="1"/>
</dbReference>
<dbReference type="SUPFAM" id="SSF56784">
    <property type="entry name" value="HAD-like"/>
    <property type="match status" value="1"/>
</dbReference>
<keyword evidence="1 2" id="KW-0378">Hydrolase</keyword>
<evidence type="ECO:0000256" key="1">
    <source>
        <dbReference type="ARBA" id="ARBA00022801"/>
    </source>
</evidence>
<evidence type="ECO:0000313" key="3">
    <source>
        <dbReference type="Proteomes" id="UP000199634"/>
    </source>
</evidence>
<dbReference type="InterPro" id="IPR036412">
    <property type="entry name" value="HAD-like_sf"/>
</dbReference>
<organism evidence="2 3">
    <name type="scientific">Paenimyroides marinum</name>
    <dbReference type="NCBI Taxonomy" id="1159016"/>
    <lineage>
        <taxon>Bacteria</taxon>
        <taxon>Pseudomonadati</taxon>
        <taxon>Bacteroidota</taxon>
        <taxon>Flavobacteriia</taxon>
        <taxon>Flavobacteriales</taxon>
        <taxon>Flavobacteriaceae</taxon>
        <taxon>Paenimyroides</taxon>
    </lineage>
</organism>
<dbReference type="GO" id="GO:0016787">
    <property type="term" value="F:hydrolase activity"/>
    <property type="evidence" value="ECO:0007669"/>
    <property type="project" value="UniProtKB-KW"/>
</dbReference>
<dbReference type="PANTHER" id="PTHR43316:SF8">
    <property type="entry name" value="HAD FAMILY HYDROLASE"/>
    <property type="match status" value="1"/>
</dbReference>
<protein>
    <submittedName>
        <fullName evidence="2">Putative hydrolase of the HAD superfamily</fullName>
    </submittedName>
</protein>
<dbReference type="Proteomes" id="UP000199634">
    <property type="component" value="Unassembled WGS sequence"/>
</dbReference>
<dbReference type="AlphaFoldDB" id="A0A1H6L3K1"/>
<dbReference type="Pfam" id="PF00702">
    <property type="entry name" value="Hydrolase"/>
    <property type="match status" value="1"/>
</dbReference>
<dbReference type="RefSeq" id="WP_091098444.1">
    <property type="nucleotide sequence ID" value="NZ_FNXE01000019.1"/>
</dbReference>
<sequence length="231" mass="26255">MTSTFKVIAFDADDTLFINEPYFDEAEEKFCALMSNYLSKQSLSQALFQTQITNLPLYGYGIKGYVLSMVQTAYEVSNHTVSTKVMEKIIGIGKELMAKPVVLLEGIEDTLQQLHGKYKLVVATKGDLKDQHRKLHLSGLGAYFHHIEVMVEKEELDYEKLLKRLEIEPENFLMIGNSLKSDVLPVLNIGGTAVHVPFHTTWAHERIDHEIVHENFYTAENVKEIVGLLKL</sequence>
<name>A0A1H6L3K1_9FLAO</name>
<dbReference type="STRING" id="1159016.SAMN02927937_01521"/>
<dbReference type="Gene3D" id="1.10.150.240">
    <property type="entry name" value="Putative phosphatase, domain 2"/>
    <property type="match status" value="1"/>
</dbReference>
<dbReference type="InterPro" id="IPR023214">
    <property type="entry name" value="HAD_sf"/>
</dbReference>
<dbReference type="OrthoDB" id="6101375at2"/>
<dbReference type="InterPro" id="IPR023198">
    <property type="entry name" value="PGP-like_dom2"/>
</dbReference>
<gene>
    <name evidence="2" type="ORF">SAMN02927937_01521</name>
</gene>
<reference evidence="2 3" key="1">
    <citation type="submission" date="2016-10" db="EMBL/GenBank/DDBJ databases">
        <authorList>
            <person name="de Groot N.N."/>
        </authorList>
    </citation>
    <scope>NUCLEOTIDE SEQUENCE [LARGE SCALE GENOMIC DNA]</scope>
    <source>
        <strain evidence="2 3">CGMCC 1.10825</strain>
    </source>
</reference>
<dbReference type="InterPro" id="IPR051540">
    <property type="entry name" value="S-2-haloacid_dehalogenase"/>
</dbReference>
<evidence type="ECO:0000313" key="2">
    <source>
        <dbReference type="EMBL" id="SEH80467.1"/>
    </source>
</evidence>
<dbReference type="Gene3D" id="3.40.50.1000">
    <property type="entry name" value="HAD superfamily/HAD-like"/>
    <property type="match status" value="1"/>
</dbReference>
<proteinExistence type="predicted"/>
<dbReference type="SFLD" id="SFLDG01129">
    <property type="entry name" value="C1.5:_HAD__Beta-PGM__Phosphata"/>
    <property type="match status" value="1"/>
</dbReference>
<dbReference type="EMBL" id="FNXE01000019">
    <property type="protein sequence ID" value="SEH80467.1"/>
    <property type="molecule type" value="Genomic_DNA"/>
</dbReference>
<dbReference type="PANTHER" id="PTHR43316">
    <property type="entry name" value="HYDROLASE, HALOACID DELAHOGENASE-RELATED"/>
    <property type="match status" value="1"/>
</dbReference>
<keyword evidence="3" id="KW-1185">Reference proteome</keyword>
<accession>A0A1H6L3K1</accession>